<dbReference type="CDD" id="cd16147">
    <property type="entry name" value="G6S"/>
    <property type="match status" value="1"/>
</dbReference>
<reference evidence="2 3" key="1">
    <citation type="submission" date="2020-07" db="EMBL/GenBank/DDBJ databases">
        <title>Sequencing the genomes of 1000 actinobacteria strains.</title>
        <authorList>
            <person name="Klenk H.-P."/>
        </authorList>
    </citation>
    <scope>NUCLEOTIDE SEQUENCE [LARGE SCALE GENOMIC DNA]</scope>
    <source>
        <strain evidence="2 3">DSM 18965</strain>
    </source>
</reference>
<evidence type="ECO:0000259" key="1">
    <source>
        <dbReference type="Pfam" id="PF00884"/>
    </source>
</evidence>
<dbReference type="EMBL" id="JACCBE010000001">
    <property type="protein sequence ID" value="NYD57092.1"/>
    <property type="molecule type" value="Genomic_DNA"/>
</dbReference>
<dbReference type="InterPro" id="IPR000917">
    <property type="entry name" value="Sulfatase_N"/>
</dbReference>
<dbReference type="RefSeq" id="WP_179614902.1">
    <property type="nucleotide sequence ID" value="NZ_CP059163.1"/>
</dbReference>
<dbReference type="PANTHER" id="PTHR43108:SF8">
    <property type="entry name" value="SD21168P"/>
    <property type="match status" value="1"/>
</dbReference>
<proteinExistence type="predicted"/>
<gene>
    <name evidence="2" type="ORF">BKA08_001330</name>
</gene>
<name>A0A7Y9F007_9ACTN</name>
<accession>A0A7Y9F007</accession>
<protein>
    <submittedName>
        <fullName evidence="2">Arylsulfatase A-like enzyme</fullName>
    </submittedName>
</protein>
<keyword evidence="3" id="KW-1185">Reference proteome</keyword>
<dbReference type="PANTHER" id="PTHR43108">
    <property type="entry name" value="N-ACETYLGLUCOSAMINE-6-SULFATASE FAMILY MEMBER"/>
    <property type="match status" value="1"/>
</dbReference>
<organism evidence="2 3">
    <name type="scientific">Nocardioides marinisabuli</name>
    <dbReference type="NCBI Taxonomy" id="419476"/>
    <lineage>
        <taxon>Bacteria</taxon>
        <taxon>Bacillati</taxon>
        <taxon>Actinomycetota</taxon>
        <taxon>Actinomycetes</taxon>
        <taxon>Propionibacteriales</taxon>
        <taxon>Nocardioidaceae</taxon>
        <taxon>Nocardioides</taxon>
    </lineage>
</organism>
<dbReference type="SUPFAM" id="SSF53649">
    <property type="entry name" value="Alkaline phosphatase-like"/>
    <property type="match status" value="1"/>
</dbReference>
<dbReference type="AlphaFoldDB" id="A0A7Y9F007"/>
<dbReference type="Pfam" id="PF00884">
    <property type="entry name" value="Sulfatase"/>
    <property type="match status" value="1"/>
</dbReference>
<dbReference type="InterPro" id="IPR017850">
    <property type="entry name" value="Alkaline_phosphatase_core_sf"/>
</dbReference>
<evidence type="ECO:0000313" key="3">
    <source>
        <dbReference type="Proteomes" id="UP000516957"/>
    </source>
</evidence>
<dbReference type="Gene3D" id="3.40.720.10">
    <property type="entry name" value="Alkaline Phosphatase, subunit A"/>
    <property type="match status" value="1"/>
</dbReference>
<comment type="caution">
    <text evidence="2">The sequence shown here is derived from an EMBL/GenBank/DDBJ whole genome shotgun (WGS) entry which is preliminary data.</text>
</comment>
<dbReference type="Proteomes" id="UP000516957">
    <property type="component" value="Unassembled WGS sequence"/>
</dbReference>
<feature type="domain" description="Sulfatase N-terminal" evidence="1">
    <location>
        <begin position="69"/>
        <end position="411"/>
    </location>
</feature>
<sequence length="536" mass="59311">MSLARRPGHRIPLALGGLVLGLGLLPLSGALVAGAGPSGASEAAGPPPVASEGIRPLPEVQRAAAPDAPNVVLITTDDQRLDDLRHMPQTRKLLGQQGAVFKDMVSPHPLCCPARAEILSGQYAQNNGVLSNGGEWGGYMALREPDNTLQRWVYEAGYHTAMIGKFINYWFPDSQPVPLGWEWFDASARNSFGYYDFDMFTNGERTRYDDGEAYSTTYTTNRTVQLVEDWSAGRDPLRDGKPGEDKPFFIWTSYYAPHGECGEGSCKVGPAPEARYRDLYPDAKPPSFASSAYDARLDDPNPHLKGKRVLDRARMTQFHRQRIQSLRSVDDGVARIVQALRETGELDDTLVVFTSDNGYLLGEHRYLGKTLAYEEALRVPLLVRGPGIAPRTKVEEPVTTVDLAPTIVDLTAAVPGRTLDGRSLLAAARQEGPRLRADTVLVQAGARSAKDGTGPWMFRGVRTDRYTLTKWVKRSGRLHIDLFDRRRDPDQVDNLAGSRAYRPVRRELKKRLRSLVGCVGSDCFREFGPVPDPKRR</sequence>
<evidence type="ECO:0000313" key="2">
    <source>
        <dbReference type="EMBL" id="NYD57092.1"/>
    </source>
</evidence>